<evidence type="ECO:0000313" key="2">
    <source>
        <dbReference type="EMBL" id="MDQ1095586.1"/>
    </source>
</evidence>
<dbReference type="RefSeq" id="WP_307446595.1">
    <property type="nucleotide sequence ID" value="NZ_JAUTAL010000001.1"/>
</dbReference>
<dbReference type="SUPFAM" id="SSF47789">
    <property type="entry name" value="C-terminal domain of RNA polymerase alpha subunit"/>
    <property type="match status" value="1"/>
</dbReference>
<feature type="domain" description="RNA polymerase alpha subunit C-terminal" evidence="1">
    <location>
        <begin position="28"/>
        <end position="74"/>
    </location>
</feature>
<dbReference type="InterPro" id="IPR011260">
    <property type="entry name" value="RNAP_asu_C"/>
</dbReference>
<keyword evidence="2" id="KW-0240">DNA-directed RNA polymerase</keyword>
<sequence>MINLVLMAKCLKNVVPYHPESDFLKDILPVTARRALEREKIDSLEKLCGYSEAEILQMQGFGKYSMQRLKKYMKDHQADFRNNPGSKIKIMTELTERKGKSNVI</sequence>
<organism evidence="2 3">
    <name type="scientific">Chryseobacterium camelliae</name>
    <dbReference type="NCBI Taxonomy" id="1265445"/>
    <lineage>
        <taxon>Bacteria</taxon>
        <taxon>Pseudomonadati</taxon>
        <taxon>Bacteroidota</taxon>
        <taxon>Flavobacteriia</taxon>
        <taxon>Flavobacteriales</taxon>
        <taxon>Weeksellaceae</taxon>
        <taxon>Chryseobacterium group</taxon>
        <taxon>Chryseobacterium</taxon>
    </lineage>
</organism>
<dbReference type="Gene3D" id="1.10.150.20">
    <property type="entry name" value="5' to 3' exonuclease, C-terminal subdomain"/>
    <property type="match status" value="1"/>
</dbReference>
<gene>
    <name evidence="2" type="ORF">QE404_000733</name>
</gene>
<dbReference type="GO" id="GO:0000428">
    <property type="term" value="C:DNA-directed RNA polymerase complex"/>
    <property type="evidence" value="ECO:0007669"/>
    <property type="project" value="UniProtKB-KW"/>
</dbReference>
<dbReference type="Proteomes" id="UP001225072">
    <property type="component" value="Unassembled WGS sequence"/>
</dbReference>
<reference evidence="2 3" key="1">
    <citation type="submission" date="2023-07" db="EMBL/GenBank/DDBJ databases">
        <title>Functional and genomic diversity of the sorghum phyllosphere microbiome.</title>
        <authorList>
            <person name="Shade A."/>
        </authorList>
    </citation>
    <scope>NUCLEOTIDE SEQUENCE [LARGE SCALE GENOMIC DNA]</scope>
    <source>
        <strain evidence="2 3">SORGH_AS_1064</strain>
    </source>
</reference>
<dbReference type="Pfam" id="PF03118">
    <property type="entry name" value="RNA_pol_A_CTD"/>
    <property type="match status" value="1"/>
</dbReference>
<evidence type="ECO:0000313" key="3">
    <source>
        <dbReference type="Proteomes" id="UP001225072"/>
    </source>
</evidence>
<protein>
    <submittedName>
        <fullName evidence="2">DNA-directed RNA polymerase alpha subunit</fullName>
    </submittedName>
</protein>
<proteinExistence type="predicted"/>
<accession>A0ABU0TF43</accession>
<dbReference type="EMBL" id="JAUTAL010000001">
    <property type="protein sequence ID" value="MDQ1095586.1"/>
    <property type="molecule type" value="Genomic_DNA"/>
</dbReference>
<keyword evidence="2" id="KW-0804">Transcription</keyword>
<comment type="caution">
    <text evidence="2">The sequence shown here is derived from an EMBL/GenBank/DDBJ whole genome shotgun (WGS) entry which is preliminary data.</text>
</comment>
<evidence type="ECO:0000259" key="1">
    <source>
        <dbReference type="Pfam" id="PF03118"/>
    </source>
</evidence>
<name>A0ABU0TF43_9FLAO</name>
<keyword evidence="3" id="KW-1185">Reference proteome</keyword>